<reference evidence="3 4" key="1">
    <citation type="submission" date="2024-05" db="EMBL/GenBank/DDBJ databases">
        <authorList>
            <person name="Wallberg A."/>
        </authorList>
    </citation>
    <scope>NUCLEOTIDE SEQUENCE [LARGE SCALE GENOMIC DNA]</scope>
</reference>
<feature type="compositionally biased region" description="Polar residues" evidence="1">
    <location>
        <begin position="468"/>
        <end position="483"/>
    </location>
</feature>
<comment type="caution">
    <text evidence="3">The sequence shown here is derived from an EMBL/GenBank/DDBJ whole genome shotgun (WGS) entry which is preliminary data.</text>
</comment>
<evidence type="ECO:0000256" key="2">
    <source>
        <dbReference type="SAM" id="Phobius"/>
    </source>
</evidence>
<feature type="region of interest" description="Disordered" evidence="1">
    <location>
        <begin position="398"/>
        <end position="453"/>
    </location>
</feature>
<feature type="region of interest" description="Disordered" evidence="1">
    <location>
        <begin position="465"/>
        <end position="514"/>
    </location>
</feature>
<feature type="transmembrane region" description="Helical" evidence="2">
    <location>
        <begin position="102"/>
        <end position="126"/>
    </location>
</feature>
<gene>
    <name evidence="3" type="ORF">MNOR_LOCUS1701</name>
</gene>
<sequence>MIPVDTAAANSALLENYVLVSGMDDFGWEPGEWGDDCEYCGGPGPPPLFNLPPPPRPPASLPDEYGVLQDLGALYADCESYQWTCPALYGAREADPVSSEQFPIAVIIVTAATLVAVILVAAMIVIKVKCGGRSSKSCTQLGGAIIYDDLPTVNNQARHHLHHQFKPITQSRDSPHGLTMGLHLYTPEPHSRPESEHLYQSISSGSETCSYSTGDAVPPSHCHRPSPLTHSYSETIMVPREALPSALNIYSEAQPQPTLLPHNELPFDPHNVLNTENTSDFTESFMSRRVGPDSPLCISPCQSPTHVNQMIQCHPMRNMSCQSPHPIVEVTQCHTMRHSPCHSPVHIPCHSPMHSGIQSPCSSTNYEAPYYFSIASGSVKSIKSPSSPGSSMYYVSGCNNRANSRPTTPQERGLPPLPSRSDRFRNYFSTDRNTRNAPGRPSAPNAPPRLKPDMVARRLQPDILGYSERNTNSITNKQNSPLSHNPLGLPPSYGADRSLPPSCDRVSVYSQQDNRNSVLSPSFVVENGRNSHRIEEEPLYENMP</sequence>
<dbReference type="Proteomes" id="UP001497623">
    <property type="component" value="Unassembled WGS sequence"/>
</dbReference>
<accession>A0AAV2PKN5</accession>
<organism evidence="3 4">
    <name type="scientific">Meganyctiphanes norvegica</name>
    <name type="common">Northern krill</name>
    <name type="synonym">Thysanopoda norvegica</name>
    <dbReference type="NCBI Taxonomy" id="48144"/>
    <lineage>
        <taxon>Eukaryota</taxon>
        <taxon>Metazoa</taxon>
        <taxon>Ecdysozoa</taxon>
        <taxon>Arthropoda</taxon>
        <taxon>Crustacea</taxon>
        <taxon>Multicrustacea</taxon>
        <taxon>Malacostraca</taxon>
        <taxon>Eumalacostraca</taxon>
        <taxon>Eucarida</taxon>
        <taxon>Euphausiacea</taxon>
        <taxon>Euphausiidae</taxon>
        <taxon>Meganyctiphanes</taxon>
    </lineage>
</organism>
<feature type="compositionally biased region" description="Polar residues" evidence="1">
    <location>
        <begin position="398"/>
        <end position="410"/>
    </location>
</feature>
<keyword evidence="2" id="KW-0812">Transmembrane</keyword>
<evidence type="ECO:0000313" key="3">
    <source>
        <dbReference type="EMBL" id="CAL4060946.1"/>
    </source>
</evidence>
<keyword evidence="2" id="KW-1133">Transmembrane helix</keyword>
<keyword evidence="4" id="KW-1185">Reference proteome</keyword>
<evidence type="ECO:0000313" key="4">
    <source>
        <dbReference type="Proteomes" id="UP001497623"/>
    </source>
</evidence>
<dbReference type="EMBL" id="CAXKWB010000472">
    <property type="protein sequence ID" value="CAL4060946.1"/>
    <property type="molecule type" value="Genomic_DNA"/>
</dbReference>
<evidence type="ECO:0000256" key="1">
    <source>
        <dbReference type="SAM" id="MobiDB-lite"/>
    </source>
</evidence>
<keyword evidence="2" id="KW-0472">Membrane</keyword>
<protein>
    <submittedName>
        <fullName evidence="3">Uncharacterized protein</fullName>
    </submittedName>
</protein>
<proteinExistence type="predicted"/>
<dbReference type="AlphaFoldDB" id="A0AAV2PKN5"/>
<name>A0AAV2PKN5_MEGNR</name>